<comment type="caution">
    <text evidence="2">The sequence shown here is derived from an EMBL/GenBank/DDBJ whole genome shotgun (WGS) entry which is preliminary data.</text>
</comment>
<protein>
    <submittedName>
        <fullName evidence="2">Uncharacterized protein</fullName>
    </submittedName>
</protein>
<dbReference type="EMBL" id="WHPF01000014">
    <property type="protein sequence ID" value="NNV57354.1"/>
    <property type="molecule type" value="Genomic_DNA"/>
</dbReference>
<organism evidence="2 3">
    <name type="scientific">Limnovirga soli</name>
    <dbReference type="NCBI Taxonomy" id="2656915"/>
    <lineage>
        <taxon>Bacteria</taxon>
        <taxon>Pseudomonadati</taxon>
        <taxon>Bacteroidota</taxon>
        <taxon>Chitinophagia</taxon>
        <taxon>Chitinophagales</taxon>
        <taxon>Chitinophagaceae</taxon>
        <taxon>Limnovirga</taxon>
    </lineage>
</organism>
<evidence type="ECO:0000313" key="2">
    <source>
        <dbReference type="EMBL" id="NNV57354.1"/>
    </source>
</evidence>
<proteinExistence type="predicted"/>
<gene>
    <name evidence="2" type="ORF">GD597_17920</name>
</gene>
<dbReference type="RefSeq" id="WP_171609301.1">
    <property type="nucleotide sequence ID" value="NZ_WHPF01000014.1"/>
</dbReference>
<evidence type="ECO:0000313" key="3">
    <source>
        <dbReference type="Proteomes" id="UP000598971"/>
    </source>
</evidence>
<feature type="region of interest" description="Disordered" evidence="1">
    <location>
        <begin position="471"/>
        <end position="491"/>
    </location>
</feature>
<dbReference type="Proteomes" id="UP000598971">
    <property type="component" value="Unassembled WGS sequence"/>
</dbReference>
<keyword evidence="3" id="KW-1185">Reference proteome</keyword>
<reference evidence="2" key="1">
    <citation type="submission" date="2019-10" db="EMBL/GenBank/DDBJ databases">
        <title>Draft genome sequence of Panacibacter sp. KCS-6.</title>
        <authorList>
            <person name="Yim K.J."/>
        </authorList>
    </citation>
    <scope>NUCLEOTIDE SEQUENCE</scope>
    <source>
        <strain evidence="2">KCS-6</strain>
    </source>
</reference>
<name>A0A8J8FM20_9BACT</name>
<accession>A0A8J8FM20</accession>
<evidence type="ECO:0000256" key="1">
    <source>
        <dbReference type="SAM" id="MobiDB-lite"/>
    </source>
</evidence>
<sequence>MNSDSIEVTLHDSQALIQIINANVTYAAWQRGGGKTGGGMGPRIQRLSEVMPRSQILLFSDTYKRLKERIVPNIIFFLEKKFGWVEGIDYVKYKRPPEHWAKPLIPLDIFENVISCSNGCAFCLVSLAVEGSGNAFNAQAAIGDEVKYCDEDKINSEVLPALRGAEEYFGHLPEYLSVWMFTDKYGPKVKWFLRKKKLMNEKAVEMVYVMQMQILLWKQEMQQYTSTKTIYEYKNKIDAYEDKLRRLRKNLVYFSDMKPFENKATLGEFFFKRARRISRSEYEFNVSFLNHDPDKVEHAYYPTFTKLNKYKSTNDYNPTLPFIGAMDYNFRISPLPVAQVSKLPNSIFETVNVIDYIWELAPNGIEDTVKGFCEKYKHHQNKEFHYVYDHTAIGRSPSKTTFRDIFINAFPDDWDVIEHPIGKAPEHDTKFDNFKIWLAKSGQHAIRVNELTCDTLIKAIEQTKAEIQGNVTKKDKKSEKNPNFPAEESTHGPDAFDTIVWWVFEFDGVHTLSDGSDFMKTN</sequence>
<dbReference type="AlphaFoldDB" id="A0A8J8FM20"/>